<dbReference type="Proteomes" id="UP001152759">
    <property type="component" value="Chromosome 8"/>
</dbReference>
<name>A0A9P0F997_BEMTA</name>
<sequence>MWAERSADPARTTNSCESFHARYNSFYYKAHPDFPSFVAVLKRIFRDSKISINSANRSMAKPRSKTAKKIAALEKNISELLENYNDEALFHFIRTVSRRNSPNVFFLNYSNPYRVCKNESSVTSRKVLTPRVKVMAANTVHYDVRGRSLSEAKHWSEPEPLGLGQRASFSASGDPAVLLVDQVRLEDEGVYRCRVDFQKTPTRNFQINLTVIGKTSQQLIYF</sequence>
<dbReference type="InterPro" id="IPR013783">
    <property type="entry name" value="Ig-like_fold"/>
</dbReference>
<dbReference type="PANTHER" id="PTHR23278">
    <property type="entry name" value="SIDESTEP PROTEIN"/>
    <property type="match status" value="1"/>
</dbReference>
<dbReference type="CDD" id="cd00096">
    <property type="entry name" value="Ig"/>
    <property type="match status" value="1"/>
</dbReference>
<evidence type="ECO:0008006" key="3">
    <source>
        <dbReference type="Google" id="ProtNLM"/>
    </source>
</evidence>
<dbReference type="EMBL" id="OU963869">
    <property type="protein sequence ID" value="CAH0394781.1"/>
    <property type="molecule type" value="Genomic_DNA"/>
</dbReference>
<dbReference type="Gene3D" id="2.60.40.10">
    <property type="entry name" value="Immunoglobulins"/>
    <property type="match status" value="1"/>
</dbReference>
<dbReference type="InterPro" id="IPR036179">
    <property type="entry name" value="Ig-like_dom_sf"/>
</dbReference>
<protein>
    <recommendedName>
        <fullName evidence="3">Ig-like domain-containing protein</fullName>
    </recommendedName>
</protein>
<dbReference type="AlphaFoldDB" id="A0A9P0F997"/>
<keyword evidence="2" id="KW-1185">Reference proteome</keyword>
<dbReference type="SUPFAM" id="SSF48726">
    <property type="entry name" value="Immunoglobulin"/>
    <property type="match status" value="1"/>
</dbReference>
<accession>A0A9P0F997</accession>
<gene>
    <name evidence="1" type="ORF">BEMITA_LOCUS13040</name>
</gene>
<reference evidence="1" key="1">
    <citation type="submission" date="2021-12" db="EMBL/GenBank/DDBJ databases">
        <authorList>
            <person name="King R."/>
        </authorList>
    </citation>
    <scope>NUCLEOTIDE SEQUENCE</scope>
</reference>
<dbReference type="PANTHER" id="PTHR23278:SF19">
    <property type="entry name" value="OBSCURIN"/>
    <property type="match status" value="1"/>
</dbReference>
<proteinExistence type="predicted"/>
<evidence type="ECO:0000313" key="1">
    <source>
        <dbReference type="EMBL" id="CAH0394781.1"/>
    </source>
</evidence>
<evidence type="ECO:0000313" key="2">
    <source>
        <dbReference type="Proteomes" id="UP001152759"/>
    </source>
</evidence>
<organism evidence="1 2">
    <name type="scientific">Bemisia tabaci</name>
    <name type="common">Sweetpotato whitefly</name>
    <name type="synonym">Aleurodes tabaci</name>
    <dbReference type="NCBI Taxonomy" id="7038"/>
    <lineage>
        <taxon>Eukaryota</taxon>
        <taxon>Metazoa</taxon>
        <taxon>Ecdysozoa</taxon>
        <taxon>Arthropoda</taxon>
        <taxon>Hexapoda</taxon>
        <taxon>Insecta</taxon>
        <taxon>Pterygota</taxon>
        <taxon>Neoptera</taxon>
        <taxon>Paraneoptera</taxon>
        <taxon>Hemiptera</taxon>
        <taxon>Sternorrhyncha</taxon>
        <taxon>Aleyrodoidea</taxon>
        <taxon>Aleyrodidae</taxon>
        <taxon>Aleyrodinae</taxon>
        <taxon>Bemisia</taxon>
    </lineage>
</organism>